<dbReference type="InterPro" id="IPR013094">
    <property type="entry name" value="AB_hydrolase_3"/>
</dbReference>
<dbReference type="AlphaFoldDB" id="A0A9W8B4C8"/>
<evidence type="ECO:0000256" key="1">
    <source>
        <dbReference type="ARBA" id="ARBA00010515"/>
    </source>
</evidence>
<sequence length="416" mass="46093">MRRIRFWVVGLALLVRATLRYALLGPMLPRWTLGFTLAREWIRHVLTDGAKGGVQYLRARRADMQLNSNTTGINVADNLYATHRDLASRVPNWTTLKPLFSTTGQEGDDHRIPSEWVVSVAAQTDIRIHMSAHASPTTNTHHGHCNRIDAWGHNGPLYPNERVILYLHGGAYVLGSFSGHRHLTCRVSKATQLRVYAIDYRLAPEHPFPCALIDTLYAYRVLTAPPEEGGYGFRPQDVIISGDSAGGGLALAALLYLRDCHQPMPSGAILLSPWVDLHHTAPSQTANLVFDYLTRAEEEHSLDNPAILYATPDGTVQGALPRLNHPYISPTYGNLHGLPPLLIQAGTAELLVDDIATFVDKCTKVADLQVTYTAYPDMIHVFQAFWVFNLPAHTAAFAEISRFAQTLKASTKLPKD</sequence>
<keyword evidence="2" id="KW-0378">Hydrolase</keyword>
<dbReference type="PROSITE" id="PS01174">
    <property type="entry name" value="LIPASE_GDXG_SER"/>
    <property type="match status" value="1"/>
</dbReference>
<dbReference type="OrthoDB" id="408631at2759"/>
<dbReference type="Pfam" id="PF07859">
    <property type="entry name" value="Abhydrolase_3"/>
    <property type="match status" value="1"/>
</dbReference>
<dbReference type="Gene3D" id="3.40.50.1820">
    <property type="entry name" value="alpha/beta hydrolase"/>
    <property type="match status" value="1"/>
</dbReference>
<dbReference type="EMBL" id="JANBQB010000154">
    <property type="protein sequence ID" value="KAJ1980755.1"/>
    <property type="molecule type" value="Genomic_DNA"/>
</dbReference>
<evidence type="ECO:0000313" key="6">
    <source>
        <dbReference type="Proteomes" id="UP001151582"/>
    </source>
</evidence>
<dbReference type="InterPro" id="IPR033140">
    <property type="entry name" value="Lipase_GDXG_put_SER_AS"/>
</dbReference>
<name>A0A9W8B4C8_9FUNG</name>
<accession>A0A9W8B4C8</accession>
<reference evidence="5" key="1">
    <citation type="submission" date="2022-07" db="EMBL/GenBank/DDBJ databases">
        <title>Phylogenomic reconstructions and comparative analyses of Kickxellomycotina fungi.</title>
        <authorList>
            <person name="Reynolds N.K."/>
            <person name="Stajich J.E."/>
            <person name="Barry K."/>
            <person name="Grigoriev I.V."/>
            <person name="Crous P."/>
            <person name="Smith M.E."/>
        </authorList>
    </citation>
    <scope>NUCLEOTIDE SEQUENCE</scope>
    <source>
        <strain evidence="5">RSA 567</strain>
    </source>
</reference>
<evidence type="ECO:0000259" key="4">
    <source>
        <dbReference type="Pfam" id="PF07859"/>
    </source>
</evidence>
<dbReference type="GO" id="GO:0016787">
    <property type="term" value="F:hydrolase activity"/>
    <property type="evidence" value="ECO:0007669"/>
    <property type="project" value="UniProtKB-KW"/>
</dbReference>
<gene>
    <name evidence="5" type="ORF">H4R34_002337</name>
</gene>
<feature type="domain" description="Alpha/beta hydrolase fold-3" evidence="4">
    <location>
        <begin position="164"/>
        <end position="383"/>
    </location>
</feature>
<comment type="similarity">
    <text evidence="1">Belongs to the 'GDXG' lipolytic enzyme family.</text>
</comment>
<dbReference type="PANTHER" id="PTHR48081">
    <property type="entry name" value="AB HYDROLASE SUPERFAMILY PROTEIN C4A8.06C"/>
    <property type="match status" value="1"/>
</dbReference>
<dbReference type="PROSITE" id="PS01173">
    <property type="entry name" value="LIPASE_GDXG_HIS"/>
    <property type="match status" value="1"/>
</dbReference>
<evidence type="ECO:0000313" key="5">
    <source>
        <dbReference type="EMBL" id="KAJ1980755.1"/>
    </source>
</evidence>
<organism evidence="5 6">
    <name type="scientific">Dimargaris verticillata</name>
    <dbReference type="NCBI Taxonomy" id="2761393"/>
    <lineage>
        <taxon>Eukaryota</taxon>
        <taxon>Fungi</taxon>
        <taxon>Fungi incertae sedis</taxon>
        <taxon>Zoopagomycota</taxon>
        <taxon>Kickxellomycotina</taxon>
        <taxon>Dimargaritomycetes</taxon>
        <taxon>Dimargaritales</taxon>
        <taxon>Dimargaritaceae</taxon>
        <taxon>Dimargaris</taxon>
    </lineage>
</organism>
<keyword evidence="6" id="KW-1185">Reference proteome</keyword>
<dbReference type="SUPFAM" id="SSF53474">
    <property type="entry name" value="alpha/beta-Hydrolases"/>
    <property type="match status" value="1"/>
</dbReference>
<evidence type="ECO:0000256" key="3">
    <source>
        <dbReference type="PROSITE-ProRule" id="PRU10038"/>
    </source>
</evidence>
<evidence type="ECO:0000256" key="2">
    <source>
        <dbReference type="ARBA" id="ARBA00022801"/>
    </source>
</evidence>
<proteinExistence type="inferred from homology"/>
<protein>
    <recommendedName>
        <fullName evidence="4">Alpha/beta hydrolase fold-3 domain-containing protein</fullName>
    </recommendedName>
</protein>
<feature type="active site" evidence="3">
    <location>
        <position position="244"/>
    </location>
</feature>
<dbReference type="Proteomes" id="UP001151582">
    <property type="component" value="Unassembled WGS sequence"/>
</dbReference>
<dbReference type="PANTHER" id="PTHR48081:SF26">
    <property type="entry name" value="ALPHA_BETA HYDROLASE FOLD-3 DOMAIN-CONTAINING PROTEIN"/>
    <property type="match status" value="1"/>
</dbReference>
<dbReference type="InterPro" id="IPR029058">
    <property type="entry name" value="AB_hydrolase_fold"/>
</dbReference>
<dbReference type="InterPro" id="IPR002168">
    <property type="entry name" value="Lipase_GDXG_HIS_AS"/>
</dbReference>
<dbReference type="InterPro" id="IPR050300">
    <property type="entry name" value="GDXG_lipolytic_enzyme"/>
</dbReference>
<comment type="caution">
    <text evidence="5">The sequence shown here is derived from an EMBL/GenBank/DDBJ whole genome shotgun (WGS) entry which is preliminary data.</text>
</comment>